<feature type="compositionally biased region" description="Polar residues" evidence="1">
    <location>
        <begin position="112"/>
        <end position="122"/>
    </location>
</feature>
<comment type="caution">
    <text evidence="2">The sequence shown here is derived from an EMBL/GenBank/DDBJ whole genome shotgun (WGS) entry which is preliminary data.</text>
</comment>
<dbReference type="AlphaFoldDB" id="A0A1C7NRF3"/>
<protein>
    <submittedName>
        <fullName evidence="2">Uncharacterized protein</fullName>
    </submittedName>
</protein>
<evidence type="ECO:0000313" key="2">
    <source>
        <dbReference type="EMBL" id="OBZ91707.1"/>
    </source>
</evidence>
<dbReference type="InParanoid" id="A0A1C7NRF3"/>
<evidence type="ECO:0000256" key="1">
    <source>
        <dbReference type="SAM" id="MobiDB-lite"/>
    </source>
</evidence>
<dbReference type="EMBL" id="LUGH01000005">
    <property type="protein sequence ID" value="OBZ91707.1"/>
    <property type="molecule type" value="Genomic_DNA"/>
</dbReference>
<name>A0A1C7NRF3_9FUNG</name>
<accession>A0A1C7NRF3</accession>
<reference evidence="2 3" key="1">
    <citation type="submission" date="2016-03" db="EMBL/GenBank/DDBJ databases">
        <title>Choanephora cucurbitarum.</title>
        <authorList>
            <person name="Min B."/>
            <person name="Park H."/>
            <person name="Park J.-H."/>
            <person name="Shin H.-D."/>
            <person name="Choi I.-G."/>
        </authorList>
    </citation>
    <scope>NUCLEOTIDE SEQUENCE [LARGE SCALE GENOMIC DNA]</scope>
    <source>
        <strain evidence="2 3">KUS-F28377</strain>
    </source>
</reference>
<keyword evidence="3" id="KW-1185">Reference proteome</keyword>
<sequence>MLNSIKHYLTGHHYSNQDQYSDYDDALRSSDVNWRQQRNDQVRSWLNDVNGAPHQDYEHQKKSSFWKRSKHRHYMEDQTKLFQNQPDRLNRVRSLSSFLNPQYDEPRRQRRNSLPGSQFFSSGNRPYGYMQEGIRNHVMYPFIDAMAGAATHAMSDLVGYNQYQQNGPHTYPYGNHNGSSNSGYMPHHRQYNPYPFYQDGPQSYYQSDPYFGRYGMPKDQRLMQPYDNFNGYYPYNHRSSLGRLFRS</sequence>
<gene>
    <name evidence="2" type="ORF">A0J61_00275</name>
</gene>
<dbReference type="OrthoDB" id="10318804at2759"/>
<feature type="region of interest" description="Disordered" evidence="1">
    <location>
        <begin position="97"/>
        <end position="122"/>
    </location>
</feature>
<dbReference type="Proteomes" id="UP000093000">
    <property type="component" value="Unassembled WGS sequence"/>
</dbReference>
<proteinExistence type="predicted"/>
<evidence type="ECO:0000313" key="3">
    <source>
        <dbReference type="Proteomes" id="UP000093000"/>
    </source>
</evidence>
<organism evidence="2 3">
    <name type="scientific">Choanephora cucurbitarum</name>
    <dbReference type="NCBI Taxonomy" id="101091"/>
    <lineage>
        <taxon>Eukaryota</taxon>
        <taxon>Fungi</taxon>
        <taxon>Fungi incertae sedis</taxon>
        <taxon>Mucoromycota</taxon>
        <taxon>Mucoromycotina</taxon>
        <taxon>Mucoromycetes</taxon>
        <taxon>Mucorales</taxon>
        <taxon>Mucorineae</taxon>
        <taxon>Choanephoraceae</taxon>
        <taxon>Choanephoroideae</taxon>
        <taxon>Choanephora</taxon>
    </lineage>
</organism>